<proteinExistence type="predicted"/>
<dbReference type="SUPFAM" id="SSF53474">
    <property type="entry name" value="alpha/beta-Hydrolases"/>
    <property type="match status" value="1"/>
</dbReference>
<dbReference type="AlphaFoldDB" id="A0A4S2KUN4"/>
<dbReference type="InterPro" id="IPR002018">
    <property type="entry name" value="CarbesteraseB"/>
</dbReference>
<keyword evidence="5" id="KW-1185">Reference proteome</keyword>
<dbReference type="CDD" id="cd00312">
    <property type="entry name" value="Esterase_lipase"/>
    <property type="match status" value="1"/>
</dbReference>
<keyword evidence="1" id="KW-0325">Glycoprotein</keyword>
<dbReference type="InterPro" id="IPR000182">
    <property type="entry name" value="GNAT_dom"/>
</dbReference>
<gene>
    <name evidence="4" type="ORF">DBV15_10192</name>
</gene>
<evidence type="ECO:0000259" key="3">
    <source>
        <dbReference type="PROSITE" id="PS51186"/>
    </source>
</evidence>
<feature type="chain" id="PRO_5020511641" evidence="2">
    <location>
        <begin position="23"/>
        <end position="865"/>
    </location>
</feature>
<evidence type="ECO:0000313" key="5">
    <source>
        <dbReference type="Proteomes" id="UP000310200"/>
    </source>
</evidence>
<dbReference type="PROSITE" id="PS00941">
    <property type="entry name" value="CARBOXYLESTERASE_B_2"/>
    <property type="match status" value="1"/>
</dbReference>
<dbReference type="InterPro" id="IPR016181">
    <property type="entry name" value="Acyl_CoA_acyltransferase"/>
</dbReference>
<dbReference type="STRING" id="300112.A0A4S2KUN4"/>
<keyword evidence="2" id="KW-0732">Signal</keyword>
<dbReference type="Gene3D" id="3.40.630.30">
    <property type="match status" value="1"/>
</dbReference>
<feature type="domain" description="N-acetyltransferase" evidence="3">
    <location>
        <begin position="657"/>
        <end position="850"/>
    </location>
</feature>
<dbReference type="GO" id="GO:0016747">
    <property type="term" value="F:acyltransferase activity, transferring groups other than amino-acyl groups"/>
    <property type="evidence" value="ECO:0007669"/>
    <property type="project" value="InterPro"/>
</dbReference>
<evidence type="ECO:0000256" key="2">
    <source>
        <dbReference type="SAM" id="SignalP"/>
    </source>
</evidence>
<name>A0A4S2KUN4_9HYME</name>
<dbReference type="InterPro" id="IPR050309">
    <property type="entry name" value="Type-B_Carboxylest/Lipase"/>
</dbReference>
<sequence>MREYRNNVLIQLSFICITTLNANIVCGDSPVTKIPNGTLFGKTMPTRFGKNIYAFLGIPYAAPPIGELRFKPPQPPIAWNGTLDATTNAEICTQRNIYVHQEEIVGSEDCLYLNVYTPCIECTEEHSNSNHNLKQRKAFPVMIWFHGGGWIAGAGHSEYYGSKFLLDFDLILVTVNYRLGPLGFLSTEDLECPGNLGLKDQQQAIRWVQENIVYFNGDPNRVTLFGESAGGASVHYHMVSPLSAGLFHRGISQSGNFYNPWTLTSPGFARKRALTLGKHIGCSSENSKELIECLRTKSAEEIIGTDHLFQKFGYCPMIPFRPVIEPKHPGAFLTEDPLISVREGRLLDIPWMTGITSDEGALRVAGIYGRENRVKELDNNFNKIAPISLFYDERYNITNENLLNEISTSIRNFYFGYNSIDHTEDSRVKVVNMYSDSWFNHGTHKAVQDFIVNRTSPVFYYYFAYRGSASFSSIFGDPVKDYGVSHADDLQYLFPVGEELFPDTPLSEKDQEMIDLMTYLWYNFANSGNPTPKVTNVVPLKWKPVKTEEAPEYLRIKSSTKIAMDHSLLLKRMLFWDSLTHQLKCHDNTFRLESIVMDEEKKNDFIGMEARMYAPLEWDSPAICKIQDLKEAQYEEALRLIKVQQWENLLLTLSQHHFFREEPMCRAVALLEDQTSVSEYLNLLRTWMKDTTSLVALSLASGRVVGVAVTRINSDSDKSDTYNRVQNFEGDALEKIMSLINALIMGTDAYRELDCDVYLRVHVLCVHPSHQKKGVGAALLKACVQVASTLGMPAIGGVFTSGSSQSLALKLGFRLVAEVRYSRWVVDDRVVFDDSGKGNYSAAFMGMRIPREDCEESRNELGDGK</sequence>
<evidence type="ECO:0000313" key="4">
    <source>
        <dbReference type="EMBL" id="TGZ53792.1"/>
    </source>
</evidence>
<dbReference type="SUPFAM" id="SSF55729">
    <property type="entry name" value="Acyl-CoA N-acyltransferases (Nat)"/>
    <property type="match status" value="1"/>
</dbReference>
<comment type="caution">
    <text evidence="4">The sequence shown here is derived from an EMBL/GenBank/DDBJ whole genome shotgun (WGS) entry which is preliminary data.</text>
</comment>
<dbReference type="InterPro" id="IPR029058">
    <property type="entry name" value="AB_hydrolase_fold"/>
</dbReference>
<feature type="signal peptide" evidence="2">
    <location>
        <begin position="1"/>
        <end position="22"/>
    </location>
</feature>
<reference evidence="4 5" key="1">
    <citation type="journal article" date="2019" name="Philos. Trans. R. Soc. Lond., B, Biol. Sci.">
        <title>Ant behaviour and brain gene expression of defending hosts depend on the ecological success of the intruding social parasite.</title>
        <authorList>
            <person name="Kaur R."/>
            <person name="Stoldt M."/>
            <person name="Jongepier E."/>
            <person name="Feldmeyer B."/>
            <person name="Menzel F."/>
            <person name="Bornberg-Bauer E."/>
            <person name="Foitzik S."/>
        </authorList>
    </citation>
    <scope>NUCLEOTIDE SEQUENCE [LARGE SCALE GENOMIC DNA]</scope>
    <source>
        <tissue evidence="4">Whole body</tissue>
    </source>
</reference>
<dbReference type="Gene3D" id="3.40.50.1820">
    <property type="entry name" value="alpha/beta hydrolase"/>
    <property type="match status" value="1"/>
</dbReference>
<dbReference type="InterPro" id="IPR019819">
    <property type="entry name" value="Carboxylesterase_B_CS"/>
</dbReference>
<evidence type="ECO:0000256" key="1">
    <source>
        <dbReference type="ARBA" id="ARBA00023180"/>
    </source>
</evidence>
<dbReference type="Proteomes" id="UP000310200">
    <property type="component" value="Unassembled WGS sequence"/>
</dbReference>
<dbReference type="CDD" id="cd04301">
    <property type="entry name" value="NAT_SF"/>
    <property type="match status" value="1"/>
</dbReference>
<dbReference type="Pfam" id="PF00583">
    <property type="entry name" value="Acetyltransf_1"/>
    <property type="match status" value="1"/>
</dbReference>
<protein>
    <submittedName>
        <fullName evidence="4">Carboxylic ester hydrolase</fullName>
    </submittedName>
</protein>
<dbReference type="PROSITE" id="PS51186">
    <property type="entry name" value="GNAT"/>
    <property type="match status" value="1"/>
</dbReference>
<dbReference type="GO" id="GO:0016787">
    <property type="term" value="F:hydrolase activity"/>
    <property type="evidence" value="ECO:0007669"/>
    <property type="project" value="UniProtKB-KW"/>
</dbReference>
<dbReference type="Pfam" id="PF00135">
    <property type="entry name" value="COesterase"/>
    <property type="match status" value="1"/>
</dbReference>
<dbReference type="PANTHER" id="PTHR11559">
    <property type="entry name" value="CARBOXYLESTERASE"/>
    <property type="match status" value="1"/>
</dbReference>
<organism evidence="4 5">
    <name type="scientific">Temnothorax longispinosus</name>
    <dbReference type="NCBI Taxonomy" id="300112"/>
    <lineage>
        <taxon>Eukaryota</taxon>
        <taxon>Metazoa</taxon>
        <taxon>Ecdysozoa</taxon>
        <taxon>Arthropoda</taxon>
        <taxon>Hexapoda</taxon>
        <taxon>Insecta</taxon>
        <taxon>Pterygota</taxon>
        <taxon>Neoptera</taxon>
        <taxon>Endopterygota</taxon>
        <taxon>Hymenoptera</taxon>
        <taxon>Apocrita</taxon>
        <taxon>Aculeata</taxon>
        <taxon>Formicoidea</taxon>
        <taxon>Formicidae</taxon>
        <taxon>Myrmicinae</taxon>
        <taxon>Temnothorax</taxon>
    </lineage>
</organism>
<keyword evidence="4" id="KW-0378">Hydrolase</keyword>
<dbReference type="EMBL" id="QBLH01000893">
    <property type="protein sequence ID" value="TGZ53792.1"/>
    <property type="molecule type" value="Genomic_DNA"/>
</dbReference>
<accession>A0A4S2KUN4</accession>